<organism evidence="3 4">
    <name type="scientific">Cellulomonas gilvus (strain ATCC 13127 / NRRL B-14078)</name>
    <name type="common">Cellvibrio gilvus</name>
    <dbReference type="NCBI Taxonomy" id="593907"/>
    <lineage>
        <taxon>Bacteria</taxon>
        <taxon>Bacillati</taxon>
        <taxon>Actinomycetota</taxon>
        <taxon>Actinomycetes</taxon>
        <taxon>Micrococcales</taxon>
        <taxon>Cellulomonadaceae</taxon>
        <taxon>Cellulomonas</taxon>
    </lineage>
</organism>
<feature type="transmembrane region" description="Helical" evidence="2">
    <location>
        <begin position="51"/>
        <end position="72"/>
    </location>
</feature>
<evidence type="ECO:0000313" key="3">
    <source>
        <dbReference type="EMBL" id="AEI11142.1"/>
    </source>
</evidence>
<sequence>MTGAPTRLPLTVWVLLRATGWLSTLPLLALAAAITLIFPDGEISRLGPFPLMPTLRVLVIVPVLLGVAVGVAHATARTPVVFRNGRVLGARAISYAVTSALAAAIVLLGTSVGPDVAAGASIRNLLLMSGLCAGTAALAGVVYAFVPGVLAFAAAVLSGPGESDWTPWALLFRESASGAQLVVASAVAVAGVGLAVLDPRSPGYLRDRGLHAVVGPPGVSSGRADHRPGVRGGRRGAGRRPGR</sequence>
<evidence type="ECO:0000256" key="1">
    <source>
        <dbReference type="SAM" id="MobiDB-lite"/>
    </source>
</evidence>
<dbReference type="EMBL" id="CP002665">
    <property type="protein sequence ID" value="AEI11142.1"/>
    <property type="molecule type" value="Genomic_DNA"/>
</dbReference>
<dbReference type="STRING" id="593907.Celgi_0622"/>
<feature type="transmembrane region" description="Helical" evidence="2">
    <location>
        <begin position="20"/>
        <end position="39"/>
    </location>
</feature>
<dbReference type="OrthoDB" id="9893549at2"/>
<name>F8A6T2_CELGA</name>
<evidence type="ECO:0000256" key="2">
    <source>
        <dbReference type="SAM" id="Phobius"/>
    </source>
</evidence>
<keyword evidence="2" id="KW-0812">Transmembrane</keyword>
<feature type="region of interest" description="Disordered" evidence="1">
    <location>
        <begin position="216"/>
        <end position="243"/>
    </location>
</feature>
<reference evidence="4" key="1">
    <citation type="submission" date="2011-04" db="EMBL/GenBank/DDBJ databases">
        <title>Complete sequence of Cellvibrio gilvus ATCC 13127.</title>
        <authorList>
            <person name="Lucas S."/>
            <person name="Han J."/>
            <person name="Lapidus A."/>
            <person name="Cheng J.-F."/>
            <person name="Goodwin L."/>
            <person name="Pitluck S."/>
            <person name="Peters L."/>
            <person name="Munk A."/>
            <person name="Detter J.C."/>
            <person name="Han C."/>
            <person name="Tapia R."/>
            <person name="Land M."/>
            <person name="Hauser L."/>
            <person name="Kyrpides N."/>
            <person name="Ivanova N."/>
            <person name="Ovchinnikova G."/>
            <person name="Pagani I."/>
            <person name="Mead D."/>
            <person name="Brumm P."/>
            <person name="Woyke T."/>
        </authorList>
    </citation>
    <scope>NUCLEOTIDE SEQUENCE [LARGE SCALE GENOMIC DNA]</scope>
    <source>
        <strain evidence="4">ATCC 13127 / NRRL B-14078</strain>
    </source>
</reference>
<keyword evidence="4" id="KW-1185">Reference proteome</keyword>
<protein>
    <submittedName>
        <fullName evidence="3">Uncharacterized protein</fullName>
    </submittedName>
</protein>
<dbReference type="HOGENOM" id="CLU_1140967_0_0_11"/>
<accession>F8A6T2</accession>
<dbReference type="Proteomes" id="UP000000485">
    <property type="component" value="Chromosome"/>
</dbReference>
<gene>
    <name evidence="3" type="ordered locus">Celgi_0622</name>
</gene>
<proteinExistence type="predicted"/>
<evidence type="ECO:0000313" key="4">
    <source>
        <dbReference type="Proteomes" id="UP000000485"/>
    </source>
</evidence>
<dbReference type="AlphaFoldDB" id="F8A6T2"/>
<feature type="transmembrane region" description="Helical" evidence="2">
    <location>
        <begin position="92"/>
        <end position="113"/>
    </location>
</feature>
<feature type="compositionally biased region" description="Basic residues" evidence="1">
    <location>
        <begin position="232"/>
        <end position="243"/>
    </location>
</feature>
<keyword evidence="2" id="KW-0472">Membrane</keyword>
<feature type="transmembrane region" description="Helical" evidence="2">
    <location>
        <begin position="125"/>
        <end position="158"/>
    </location>
</feature>
<keyword evidence="2" id="KW-1133">Transmembrane helix</keyword>
<dbReference type="RefSeq" id="WP_013882665.1">
    <property type="nucleotide sequence ID" value="NC_015671.1"/>
</dbReference>
<dbReference type="KEGG" id="cga:Celgi_0622"/>